<accession>A0A3N4IH09</accession>
<dbReference type="Proteomes" id="UP000275078">
    <property type="component" value="Unassembled WGS sequence"/>
</dbReference>
<organism evidence="1 2">
    <name type="scientific">Ascobolus immersus RN42</name>
    <dbReference type="NCBI Taxonomy" id="1160509"/>
    <lineage>
        <taxon>Eukaryota</taxon>
        <taxon>Fungi</taxon>
        <taxon>Dikarya</taxon>
        <taxon>Ascomycota</taxon>
        <taxon>Pezizomycotina</taxon>
        <taxon>Pezizomycetes</taxon>
        <taxon>Pezizales</taxon>
        <taxon>Ascobolaceae</taxon>
        <taxon>Ascobolus</taxon>
    </lineage>
</organism>
<evidence type="ECO:0000313" key="1">
    <source>
        <dbReference type="EMBL" id="RPA85435.1"/>
    </source>
</evidence>
<gene>
    <name evidence="1" type="ORF">BJ508DRAFT_350949</name>
</gene>
<sequence length="636" mass="73646">MTSVFLDSDVETLGLKDLDMMIRSATSLLSLINPQLNPEFRGKIKRLKYGKLKEERKLHRFDRLANLLLSKHSGEVSCIMINQTTELTQILMSTHVSSGLNANSSDSEQISEKATTSLAGTAESATYRRDTWLLDYARSACLTLPIYTQVLEELIQLYCRLQRSWSFERNRLRQETSHLVFIFCLPKILRHFRAPLCQDIETTYFGFFSDTIAWRVALLDGYIEDPPEAKLTPQMQSERKFEWVLQQYVGDTFDFEYDDNNLIIFSRTALVSMHRMFCKLLEHINLKLDVLEMFTHRPSNMSTSALEARRDALLATLQDTERLFGILSDLTHRSITFRKYLYQPSVRRLFITQFRLSWNATCPNILRANQEKKALQLLEDELVVPDVEYFHTNPIDCCFHWLERSLQHWEAVRDLLGEVKVPVKFIVLPSFPRHDVGSQLSLRELIGETVEEDSVDSVLSNLAKWAVRKMSNCIADGDSFVETVLDTETELHVLDTLIYQNLWPNEFKSTHHCQAVMTSLKHFQSTKHCEFLSSLSVEDARQIQQVSEALKKTSPQMGTSELCCYMCYLYCRALVPSTSRRVRVNSGKIFPWAMPPWETNIQLMETVWQEVRQRLIEALKSIELELLDPDAAMSDI</sequence>
<dbReference type="OrthoDB" id="10390453at2759"/>
<proteinExistence type="predicted"/>
<dbReference type="EMBL" id="ML119653">
    <property type="protein sequence ID" value="RPA85435.1"/>
    <property type="molecule type" value="Genomic_DNA"/>
</dbReference>
<name>A0A3N4IH09_ASCIM</name>
<keyword evidence="2" id="KW-1185">Reference proteome</keyword>
<reference evidence="1 2" key="1">
    <citation type="journal article" date="2018" name="Nat. Ecol. Evol.">
        <title>Pezizomycetes genomes reveal the molecular basis of ectomycorrhizal truffle lifestyle.</title>
        <authorList>
            <person name="Murat C."/>
            <person name="Payen T."/>
            <person name="Noel B."/>
            <person name="Kuo A."/>
            <person name="Morin E."/>
            <person name="Chen J."/>
            <person name="Kohler A."/>
            <person name="Krizsan K."/>
            <person name="Balestrini R."/>
            <person name="Da Silva C."/>
            <person name="Montanini B."/>
            <person name="Hainaut M."/>
            <person name="Levati E."/>
            <person name="Barry K.W."/>
            <person name="Belfiori B."/>
            <person name="Cichocki N."/>
            <person name="Clum A."/>
            <person name="Dockter R.B."/>
            <person name="Fauchery L."/>
            <person name="Guy J."/>
            <person name="Iotti M."/>
            <person name="Le Tacon F."/>
            <person name="Lindquist E.A."/>
            <person name="Lipzen A."/>
            <person name="Malagnac F."/>
            <person name="Mello A."/>
            <person name="Molinier V."/>
            <person name="Miyauchi S."/>
            <person name="Poulain J."/>
            <person name="Riccioni C."/>
            <person name="Rubini A."/>
            <person name="Sitrit Y."/>
            <person name="Splivallo R."/>
            <person name="Traeger S."/>
            <person name="Wang M."/>
            <person name="Zifcakova L."/>
            <person name="Wipf D."/>
            <person name="Zambonelli A."/>
            <person name="Paolocci F."/>
            <person name="Nowrousian M."/>
            <person name="Ottonello S."/>
            <person name="Baldrian P."/>
            <person name="Spatafora J.W."/>
            <person name="Henrissat B."/>
            <person name="Nagy L.G."/>
            <person name="Aury J.M."/>
            <person name="Wincker P."/>
            <person name="Grigoriev I.V."/>
            <person name="Bonfante P."/>
            <person name="Martin F.M."/>
        </authorList>
    </citation>
    <scope>NUCLEOTIDE SEQUENCE [LARGE SCALE GENOMIC DNA]</scope>
    <source>
        <strain evidence="1 2">RN42</strain>
    </source>
</reference>
<protein>
    <submittedName>
        <fullName evidence="1">Uncharacterized protein</fullName>
    </submittedName>
</protein>
<dbReference type="AlphaFoldDB" id="A0A3N4IH09"/>
<evidence type="ECO:0000313" key="2">
    <source>
        <dbReference type="Proteomes" id="UP000275078"/>
    </source>
</evidence>